<dbReference type="PANTHER" id="PTHR42760:SF115">
    <property type="entry name" value="3-OXOACYL-[ACYL-CARRIER-PROTEIN] REDUCTASE FABG"/>
    <property type="match status" value="1"/>
</dbReference>
<name>A0A3D1JGK3_9CHLR</name>
<dbReference type="InterPro" id="IPR020904">
    <property type="entry name" value="Sc_DH/Rdtase_CS"/>
</dbReference>
<reference evidence="4 6" key="3">
    <citation type="journal article" date="2018" name="Nat. Biotechnol.">
        <title>A standardized bacterial taxonomy based on genome phylogeny substantially revises the tree of life.</title>
        <authorList>
            <person name="Parks D.H."/>
            <person name="Chuvochina M."/>
            <person name="Waite D.W."/>
            <person name="Rinke C."/>
            <person name="Skarshewski A."/>
            <person name="Chaumeil P.A."/>
            <person name="Hugenholtz P."/>
        </authorList>
    </citation>
    <scope>NUCLEOTIDE SEQUENCE [LARGE SCALE GENOMIC DNA]</scope>
    <source>
        <strain evidence="4">UBA8781</strain>
    </source>
</reference>
<dbReference type="RefSeq" id="WP_062195997.1">
    <property type="nucleotide sequence ID" value="NZ_DF967966.1"/>
</dbReference>
<dbReference type="PRINTS" id="PR00081">
    <property type="entry name" value="GDHRDH"/>
</dbReference>
<evidence type="ECO:0000313" key="3">
    <source>
        <dbReference type="EMBL" id="GAP08413.1"/>
    </source>
</evidence>
<dbReference type="OrthoDB" id="9803333at2"/>
<keyword evidence="2 4" id="KW-0560">Oxidoreductase</keyword>
<dbReference type="EMBL" id="DF967966">
    <property type="protein sequence ID" value="GAP08413.1"/>
    <property type="molecule type" value="Genomic_DNA"/>
</dbReference>
<dbReference type="PANTHER" id="PTHR42760">
    <property type="entry name" value="SHORT-CHAIN DEHYDROGENASES/REDUCTASES FAMILY MEMBER"/>
    <property type="match status" value="1"/>
</dbReference>
<dbReference type="InterPro" id="IPR002347">
    <property type="entry name" value="SDR_fam"/>
</dbReference>
<dbReference type="EMBL" id="DPBP01000025">
    <property type="protein sequence ID" value="HCE17355.1"/>
    <property type="molecule type" value="Genomic_DNA"/>
</dbReference>
<dbReference type="AlphaFoldDB" id="A0A3D1JGK3"/>
<evidence type="ECO:0000256" key="1">
    <source>
        <dbReference type="ARBA" id="ARBA00006484"/>
    </source>
</evidence>
<dbReference type="NCBIfam" id="NF006132">
    <property type="entry name" value="PRK08277.1"/>
    <property type="match status" value="1"/>
</dbReference>
<dbReference type="PRINTS" id="PR00080">
    <property type="entry name" value="SDRFAMILY"/>
</dbReference>
<dbReference type="Proteomes" id="UP000264141">
    <property type="component" value="Unassembled WGS sequence"/>
</dbReference>
<dbReference type="SUPFAM" id="SSF51735">
    <property type="entry name" value="NAD(P)-binding Rossmann-fold domains"/>
    <property type="match status" value="1"/>
</dbReference>
<gene>
    <name evidence="3" type="ORF">ATHL_03315</name>
    <name evidence="4" type="ORF">DEQ80_05810</name>
</gene>
<protein>
    <submittedName>
        <fullName evidence="3">Dehydrogenase related to short-chain alcohol dehydrogenases</fullName>
    </submittedName>
    <submittedName>
        <fullName evidence="4">KR domain-containing protein</fullName>
        <ecNumber evidence="4">1.1.1.131</ecNumber>
    </submittedName>
</protein>
<evidence type="ECO:0000313" key="6">
    <source>
        <dbReference type="Proteomes" id="UP000264141"/>
    </source>
</evidence>
<dbReference type="GO" id="GO:0050090">
    <property type="term" value="F:mannuronate reductase activity"/>
    <property type="evidence" value="ECO:0007669"/>
    <property type="project" value="UniProtKB-EC"/>
</dbReference>
<dbReference type="Pfam" id="PF13561">
    <property type="entry name" value="adh_short_C2"/>
    <property type="match status" value="1"/>
</dbReference>
<reference evidence="5" key="2">
    <citation type="submission" date="2015-07" db="EMBL/GenBank/DDBJ databases">
        <title>Draft Genome Sequences of Anaerolinea thermolimosa IMO-1, Bellilinea caldifistulae GOMI-1, Leptolinea tardivitalis YMTK-2, Levilinea saccharolytica KIBI-1,Longilinea arvoryzae KOME-1, Previously Described as Members of the Anaerolineaceae (Chloroflexi).</title>
        <authorList>
            <person name="Sekiguchi Y."/>
            <person name="Ohashi A."/>
            <person name="Matsuura N."/>
            <person name="Tourlousse M.D."/>
        </authorList>
    </citation>
    <scope>NUCLEOTIDE SEQUENCE [LARGE SCALE GENOMIC DNA]</scope>
    <source>
        <strain evidence="5">IMO-1</strain>
    </source>
</reference>
<evidence type="ECO:0000313" key="4">
    <source>
        <dbReference type="EMBL" id="HCE17355.1"/>
    </source>
</evidence>
<dbReference type="GO" id="GO:0005975">
    <property type="term" value="P:carbohydrate metabolic process"/>
    <property type="evidence" value="ECO:0007669"/>
    <property type="project" value="UniProtKB-ARBA"/>
</dbReference>
<keyword evidence="5" id="KW-1185">Reference proteome</keyword>
<dbReference type="InterPro" id="IPR036291">
    <property type="entry name" value="NAD(P)-bd_dom_sf"/>
</dbReference>
<dbReference type="PROSITE" id="PS00061">
    <property type="entry name" value="ADH_SHORT"/>
    <property type="match status" value="1"/>
</dbReference>
<dbReference type="EC" id="1.1.1.131" evidence="4"/>
<evidence type="ECO:0000256" key="2">
    <source>
        <dbReference type="ARBA" id="ARBA00023002"/>
    </source>
</evidence>
<dbReference type="Gene3D" id="3.40.50.720">
    <property type="entry name" value="NAD(P)-binding Rossmann-like Domain"/>
    <property type="match status" value="1"/>
</dbReference>
<reference evidence="3" key="1">
    <citation type="journal article" date="2015" name="Genome Announc.">
        <title>Draft Genome Sequences of Anaerolinea thermolimosa IMO-1, Bellilinea caldifistulae GOMI-1, Leptolinea tardivitalis YMTK-2, Levilinea saccharolytica KIBI-1, Longilinea arvoryzae KOME-1, Previously Described as Members of the Class Anaerolineae (Chloroflexi).</title>
        <authorList>
            <person name="Matsuura N."/>
            <person name="Tourlousse M.D."/>
            <person name="Ohashi A."/>
            <person name="Hugenholtz P."/>
            <person name="Sekiguchi Y."/>
        </authorList>
    </citation>
    <scope>NUCLEOTIDE SEQUENCE</scope>
    <source>
        <strain evidence="3">IMO-1</strain>
    </source>
</reference>
<dbReference type="Proteomes" id="UP000253922">
    <property type="component" value="Unassembled WGS sequence"/>
</dbReference>
<organism evidence="4 6">
    <name type="scientific">Anaerolinea thermolimosa</name>
    <dbReference type="NCBI Taxonomy" id="229919"/>
    <lineage>
        <taxon>Bacteria</taxon>
        <taxon>Bacillati</taxon>
        <taxon>Chloroflexota</taxon>
        <taxon>Anaerolineae</taxon>
        <taxon>Anaerolineales</taxon>
        <taxon>Anaerolineaceae</taxon>
        <taxon>Anaerolinea</taxon>
    </lineage>
</organism>
<proteinExistence type="inferred from homology"/>
<dbReference type="FunFam" id="3.40.50.720:FF:000240">
    <property type="entry name" value="SDR family oxidoreductase"/>
    <property type="match status" value="1"/>
</dbReference>
<comment type="similarity">
    <text evidence="1">Belongs to the short-chain dehydrogenases/reductases (SDR) family.</text>
</comment>
<dbReference type="STRING" id="229919.GCA_001050195_03253"/>
<accession>A0A3D1JGK3</accession>
<sequence length="277" mass="29076">MDTAYLTSLFSLEGQVAAITGATGVLCSELARAYARAGARVAILARSMDAARALVDEIQATGGQAAAFHCDVLDRPSLEEACHAVVSTFGAVDILLNGAGGNQPRAATAPDLSFFDLPADALAAVFDLNLMGTLYPCQIFGRQMAQQQKGVIINISSMTAFRPLTRVVAYGAAKAAVSNFTAWLAVYMARECSPEIRVNAIAPGFFLTRQNRFLLTNPETGELSPRGQAIISHTPMGRFGDPSDLVGAALWLASPAARFVTGTVIPVDGGFLAYSGV</sequence>
<evidence type="ECO:0000313" key="5">
    <source>
        <dbReference type="Proteomes" id="UP000253922"/>
    </source>
</evidence>